<protein>
    <submittedName>
        <fullName evidence="1">Uncharacterized protein</fullName>
    </submittedName>
</protein>
<reference evidence="1" key="2">
    <citation type="journal article" date="2022" name="New Phytol.">
        <title>Evolutionary transition to the ectomycorrhizal habit in the genomes of a hyperdiverse lineage of mushroom-forming fungi.</title>
        <authorList>
            <person name="Looney B."/>
            <person name="Miyauchi S."/>
            <person name="Morin E."/>
            <person name="Drula E."/>
            <person name="Courty P.E."/>
            <person name="Kohler A."/>
            <person name="Kuo A."/>
            <person name="LaButti K."/>
            <person name="Pangilinan J."/>
            <person name="Lipzen A."/>
            <person name="Riley R."/>
            <person name="Andreopoulos W."/>
            <person name="He G."/>
            <person name="Johnson J."/>
            <person name="Nolan M."/>
            <person name="Tritt A."/>
            <person name="Barry K.W."/>
            <person name="Grigoriev I.V."/>
            <person name="Nagy L.G."/>
            <person name="Hibbett D."/>
            <person name="Henrissat B."/>
            <person name="Matheny P.B."/>
            <person name="Labbe J."/>
            <person name="Martin F.M."/>
        </authorList>
    </citation>
    <scope>NUCLEOTIDE SEQUENCE</scope>
    <source>
        <strain evidence="1">FP105234-sp</strain>
    </source>
</reference>
<proteinExistence type="predicted"/>
<sequence length="240" mass="27001">MILTENDFSPAPPPSLSTPIPHSERVMASGEMSPLERVYADVARPPVAHPLLMWLPGGHIAVIEERGGYAEAEMLGFSYRWQPQRLPQRLRAGFYEDLDSLIHVAQDHSVQIPNAAAQRLLMLEDDQVRYVAPPPRYLHLRRGQLYRLYPYSRVPVEPSHPQQYPLLIRLEDIGRGCVIYVYASEDGEARSEEMLTVPELVTFWSPSTGSCVCRLQFLLLPLDVNPAAHPETGDAVVITP</sequence>
<gene>
    <name evidence="1" type="ORF">FA95DRAFT_1611150</name>
</gene>
<dbReference type="EMBL" id="MU276133">
    <property type="protein sequence ID" value="KAI0041278.1"/>
    <property type="molecule type" value="Genomic_DNA"/>
</dbReference>
<evidence type="ECO:0000313" key="2">
    <source>
        <dbReference type="Proteomes" id="UP000814033"/>
    </source>
</evidence>
<keyword evidence="2" id="KW-1185">Reference proteome</keyword>
<dbReference type="Proteomes" id="UP000814033">
    <property type="component" value="Unassembled WGS sequence"/>
</dbReference>
<organism evidence="1 2">
    <name type="scientific">Auriscalpium vulgare</name>
    <dbReference type="NCBI Taxonomy" id="40419"/>
    <lineage>
        <taxon>Eukaryota</taxon>
        <taxon>Fungi</taxon>
        <taxon>Dikarya</taxon>
        <taxon>Basidiomycota</taxon>
        <taxon>Agaricomycotina</taxon>
        <taxon>Agaricomycetes</taxon>
        <taxon>Russulales</taxon>
        <taxon>Auriscalpiaceae</taxon>
        <taxon>Auriscalpium</taxon>
    </lineage>
</organism>
<reference evidence="1" key="1">
    <citation type="submission" date="2021-02" db="EMBL/GenBank/DDBJ databases">
        <authorList>
            <consortium name="DOE Joint Genome Institute"/>
            <person name="Ahrendt S."/>
            <person name="Looney B.P."/>
            <person name="Miyauchi S."/>
            <person name="Morin E."/>
            <person name="Drula E."/>
            <person name="Courty P.E."/>
            <person name="Chicoki N."/>
            <person name="Fauchery L."/>
            <person name="Kohler A."/>
            <person name="Kuo A."/>
            <person name="Labutti K."/>
            <person name="Pangilinan J."/>
            <person name="Lipzen A."/>
            <person name="Riley R."/>
            <person name="Andreopoulos W."/>
            <person name="He G."/>
            <person name="Johnson J."/>
            <person name="Barry K.W."/>
            <person name="Grigoriev I.V."/>
            <person name="Nagy L."/>
            <person name="Hibbett D."/>
            <person name="Henrissat B."/>
            <person name="Matheny P.B."/>
            <person name="Labbe J."/>
            <person name="Martin F."/>
        </authorList>
    </citation>
    <scope>NUCLEOTIDE SEQUENCE</scope>
    <source>
        <strain evidence="1">FP105234-sp</strain>
    </source>
</reference>
<evidence type="ECO:0000313" key="1">
    <source>
        <dbReference type="EMBL" id="KAI0041278.1"/>
    </source>
</evidence>
<accession>A0ACB8RB61</accession>
<name>A0ACB8RB61_9AGAM</name>
<comment type="caution">
    <text evidence="1">The sequence shown here is derived from an EMBL/GenBank/DDBJ whole genome shotgun (WGS) entry which is preliminary data.</text>
</comment>